<protein>
    <submittedName>
        <fullName evidence="14">Alkane 1-monooxygenase</fullName>
    </submittedName>
</protein>
<evidence type="ECO:0000256" key="12">
    <source>
        <dbReference type="SAM" id="Phobius"/>
    </source>
</evidence>
<keyword evidence="8" id="KW-0560">Oxidoreductase</keyword>
<sequence length="368" mass="40484">MKRPPGTSLFACATLVPMILVGLAAELGGWWCLLAFCASSTVLHLLDRLFPAPLPDAPEGVEFPAADGLLLAIFAGHLVILALCLNALVTGWGATPLPITPLHKNPFTLALSKLALFLACGFVLGQVSVPAAHELIHRRNRLFFRLGQCLYITLLFGHHASAHRLVHHIHVATPQDPNSAPRGMGFWTFLPRAWIGSWKAGLQAEEALRRKAGRPVRHRVYLAYGLGAVLMICMVTLAWGPWGLCAYLGLCAHAQIQLLLADYVQHYGLRRQIRNGRVEPAGPDHSWDACPPASSLWMLNAPRHSDHHAHPARAYPALRIGEITATRPILPRSLPVMATLALCPPMWRRVMDRRLDRLAGPATHTDRR</sequence>
<comment type="similarity">
    <text evidence="2">Belongs to the fatty acid desaturase type 1 family. AlkB subfamily.</text>
</comment>
<dbReference type="InterPro" id="IPR033885">
    <property type="entry name" value="AlkB/XylM"/>
</dbReference>
<keyword evidence="6" id="KW-0479">Metal-binding</keyword>
<comment type="subcellular location">
    <subcellularLocation>
        <location evidence="1">Cell inner membrane</location>
        <topology evidence="1">Multi-pass membrane protein</topology>
    </subcellularLocation>
</comment>
<feature type="domain" description="Fatty acid desaturase" evidence="13">
    <location>
        <begin position="115"/>
        <end position="319"/>
    </location>
</feature>
<evidence type="ECO:0000256" key="6">
    <source>
        <dbReference type="ARBA" id="ARBA00022723"/>
    </source>
</evidence>
<evidence type="ECO:0000256" key="2">
    <source>
        <dbReference type="ARBA" id="ARBA00010823"/>
    </source>
</evidence>
<organism evidence="14 15">
    <name type="scientific">Thioclava litoralis</name>
    <dbReference type="NCBI Taxonomy" id="3076557"/>
    <lineage>
        <taxon>Bacteria</taxon>
        <taxon>Pseudomonadati</taxon>
        <taxon>Pseudomonadota</taxon>
        <taxon>Alphaproteobacteria</taxon>
        <taxon>Rhodobacterales</taxon>
        <taxon>Paracoccaceae</taxon>
        <taxon>Thioclava</taxon>
    </lineage>
</organism>
<evidence type="ECO:0000313" key="15">
    <source>
        <dbReference type="Proteomes" id="UP001623290"/>
    </source>
</evidence>
<dbReference type="RefSeq" id="WP_406721063.1">
    <property type="nucleotide sequence ID" value="NZ_CP135443.1"/>
</dbReference>
<reference evidence="14 15" key="1">
    <citation type="submission" date="2023-09" db="EMBL/GenBank/DDBJ databases">
        <title>Thioclava shenzhenensis sp. nov., a multidrug resistant bacteria-antagonizing species isolated from coastal seawater.</title>
        <authorList>
            <person name="Long M."/>
        </authorList>
    </citation>
    <scope>NUCLEOTIDE SEQUENCE [LARGE SCALE GENOMIC DNA]</scope>
    <source>
        <strain evidence="14 15">FTW29</strain>
    </source>
</reference>
<accession>A0ABZ1E1U9</accession>
<feature type="transmembrane region" description="Helical" evidence="12">
    <location>
        <begin position="220"/>
        <end position="240"/>
    </location>
</feature>
<dbReference type="Pfam" id="PF00487">
    <property type="entry name" value="FA_desaturase"/>
    <property type="match status" value="1"/>
</dbReference>
<keyword evidence="10" id="KW-0503">Monooxygenase</keyword>
<keyword evidence="9" id="KW-0408">Iron</keyword>
<evidence type="ECO:0000256" key="7">
    <source>
        <dbReference type="ARBA" id="ARBA00022989"/>
    </source>
</evidence>
<dbReference type="Proteomes" id="UP001623290">
    <property type="component" value="Chromosome"/>
</dbReference>
<evidence type="ECO:0000256" key="8">
    <source>
        <dbReference type="ARBA" id="ARBA00023002"/>
    </source>
</evidence>
<evidence type="ECO:0000256" key="11">
    <source>
        <dbReference type="ARBA" id="ARBA00023136"/>
    </source>
</evidence>
<keyword evidence="3" id="KW-1003">Cell membrane</keyword>
<evidence type="ECO:0000259" key="13">
    <source>
        <dbReference type="Pfam" id="PF00487"/>
    </source>
</evidence>
<evidence type="ECO:0000256" key="10">
    <source>
        <dbReference type="ARBA" id="ARBA00023033"/>
    </source>
</evidence>
<keyword evidence="4" id="KW-0997">Cell inner membrane</keyword>
<proteinExistence type="inferred from homology"/>
<dbReference type="PANTHER" id="PTHR38674:SF1">
    <property type="entry name" value="ALKANE 1-MONOOXYGENASE 1"/>
    <property type="match status" value="1"/>
</dbReference>
<evidence type="ECO:0000256" key="9">
    <source>
        <dbReference type="ARBA" id="ARBA00023004"/>
    </source>
</evidence>
<evidence type="ECO:0000256" key="1">
    <source>
        <dbReference type="ARBA" id="ARBA00004429"/>
    </source>
</evidence>
<keyword evidence="11 12" id="KW-0472">Membrane</keyword>
<evidence type="ECO:0000256" key="5">
    <source>
        <dbReference type="ARBA" id="ARBA00022692"/>
    </source>
</evidence>
<keyword evidence="5 12" id="KW-0812">Transmembrane</keyword>
<dbReference type="InterPro" id="IPR005804">
    <property type="entry name" value="FA_desaturase_dom"/>
</dbReference>
<evidence type="ECO:0000256" key="3">
    <source>
        <dbReference type="ARBA" id="ARBA00022475"/>
    </source>
</evidence>
<feature type="transmembrane region" description="Helical" evidence="12">
    <location>
        <begin position="114"/>
        <end position="136"/>
    </location>
</feature>
<dbReference type="CDD" id="cd03512">
    <property type="entry name" value="Alkane-hydroxylase"/>
    <property type="match status" value="1"/>
</dbReference>
<evidence type="ECO:0000313" key="14">
    <source>
        <dbReference type="EMBL" id="WRY34044.1"/>
    </source>
</evidence>
<dbReference type="EMBL" id="CP135443">
    <property type="protein sequence ID" value="WRY34044.1"/>
    <property type="molecule type" value="Genomic_DNA"/>
</dbReference>
<keyword evidence="7 12" id="KW-1133">Transmembrane helix</keyword>
<evidence type="ECO:0000256" key="4">
    <source>
        <dbReference type="ARBA" id="ARBA00022519"/>
    </source>
</evidence>
<feature type="transmembrane region" description="Helical" evidence="12">
    <location>
        <begin position="68"/>
        <end position="94"/>
    </location>
</feature>
<gene>
    <name evidence="14" type="ORF">RPE78_01760</name>
</gene>
<dbReference type="PANTHER" id="PTHR38674">
    <property type="entry name" value="ALKANE 1-MONOOXYGENASE 1"/>
    <property type="match status" value="1"/>
</dbReference>
<keyword evidence="15" id="KW-1185">Reference proteome</keyword>
<name>A0ABZ1E1U9_9RHOB</name>